<dbReference type="SMART" id="SM01409">
    <property type="entry name" value="RNA_pol_Rpb6"/>
    <property type="match status" value="1"/>
</dbReference>
<evidence type="ECO:0000256" key="9">
    <source>
        <dbReference type="ARBA" id="ARBA00030998"/>
    </source>
</evidence>
<evidence type="ECO:0000256" key="11">
    <source>
        <dbReference type="HAMAP-Rule" id="MF_00366"/>
    </source>
</evidence>
<dbReference type="GO" id="GO:0003677">
    <property type="term" value="F:DNA binding"/>
    <property type="evidence" value="ECO:0007669"/>
    <property type="project" value="UniProtKB-UniRule"/>
</dbReference>
<dbReference type="EMBL" id="AP029170">
    <property type="protein sequence ID" value="BFD46489.1"/>
    <property type="molecule type" value="Genomic_DNA"/>
</dbReference>
<keyword evidence="6 11" id="KW-0548">Nucleotidyltransferase</keyword>
<sequence>MARITIEDCVGKIHDRFKLVALAAQRANDINSGSKMTINNVKGDKATVLALREIAAGHITIPALKAQLLKRLRTKSRIDPIDEENTDASLDTAVEEFDYLPNGSDLCVTEDYSDLDDQIFDDNASDDEQK</sequence>
<evidence type="ECO:0000256" key="7">
    <source>
        <dbReference type="ARBA" id="ARBA00023163"/>
    </source>
</evidence>
<dbReference type="SUPFAM" id="SSF63562">
    <property type="entry name" value="RPB6/omega subunit-like"/>
    <property type="match status" value="1"/>
</dbReference>
<keyword evidence="7 11" id="KW-0804">Transcription</keyword>
<dbReference type="InterPro" id="IPR003716">
    <property type="entry name" value="DNA-dir_RNA_pol_omega"/>
</dbReference>
<dbReference type="Pfam" id="PF01192">
    <property type="entry name" value="RNA_pol_Rpb6"/>
    <property type="match status" value="1"/>
</dbReference>
<dbReference type="NCBIfam" id="TIGR00690">
    <property type="entry name" value="rpoZ"/>
    <property type="match status" value="1"/>
</dbReference>
<name>A0AAT9G9J3_9RICK</name>
<dbReference type="InterPro" id="IPR006110">
    <property type="entry name" value="Pol_omega/Rpo6/RPB6"/>
</dbReference>
<comment type="function">
    <text evidence="11">Promotes RNA polymerase assembly. Latches the N- and C-terminal regions of the beta' subunit thereby facilitating its interaction with the beta and alpha subunits.</text>
</comment>
<dbReference type="AlphaFoldDB" id="A0AAT9G9J3"/>
<evidence type="ECO:0000313" key="12">
    <source>
        <dbReference type="EMBL" id="BFD46489.1"/>
    </source>
</evidence>
<dbReference type="InterPro" id="IPR036161">
    <property type="entry name" value="RPB6/omega-like_sf"/>
</dbReference>
<evidence type="ECO:0000256" key="4">
    <source>
        <dbReference type="ARBA" id="ARBA00022478"/>
    </source>
</evidence>
<gene>
    <name evidence="11 12" type="primary">rpoZ</name>
    <name evidence="12" type="ORF">DMENIID0002_11350</name>
</gene>
<comment type="catalytic activity">
    <reaction evidence="10 11">
        <text>RNA(n) + a ribonucleoside 5'-triphosphate = RNA(n+1) + diphosphate</text>
        <dbReference type="Rhea" id="RHEA:21248"/>
        <dbReference type="Rhea" id="RHEA-COMP:14527"/>
        <dbReference type="Rhea" id="RHEA-COMP:17342"/>
        <dbReference type="ChEBI" id="CHEBI:33019"/>
        <dbReference type="ChEBI" id="CHEBI:61557"/>
        <dbReference type="ChEBI" id="CHEBI:140395"/>
        <dbReference type="EC" id="2.7.7.6"/>
    </reaction>
</comment>
<evidence type="ECO:0000256" key="1">
    <source>
        <dbReference type="ARBA" id="ARBA00006711"/>
    </source>
</evidence>
<dbReference type="PANTHER" id="PTHR34476">
    <property type="entry name" value="DNA-DIRECTED RNA POLYMERASE SUBUNIT OMEGA"/>
    <property type="match status" value="1"/>
</dbReference>
<dbReference type="HAMAP" id="MF_00366">
    <property type="entry name" value="RNApol_bact_RpoZ"/>
    <property type="match status" value="1"/>
</dbReference>
<evidence type="ECO:0000256" key="3">
    <source>
        <dbReference type="ARBA" id="ARBA00013725"/>
    </source>
</evidence>
<keyword evidence="5 11" id="KW-0808">Transferase</keyword>
<evidence type="ECO:0000256" key="2">
    <source>
        <dbReference type="ARBA" id="ARBA00012418"/>
    </source>
</evidence>
<dbReference type="EC" id="2.7.7.6" evidence="2 11"/>
<evidence type="ECO:0000256" key="10">
    <source>
        <dbReference type="ARBA" id="ARBA00048552"/>
    </source>
</evidence>
<dbReference type="GO" id="GO:0006351">
    <property type="term" value="P:DNA-templated transcription"/>
    <property type="evidence" value="ECO:0007669"/>
    <property type="project" value="UniProtKB-UniRule"/>
</dbReference>
<reference evidence="12" key="1">
    <citation type="submission" date="2024-01" db="EMBL/GenBank/DDBJ databases">
        <title>Sequencing the genomes of a sandfly, Sergentomyia squamirostris, and its two endosymbionts.</title>
        <authorList>
            <person name="Itokawa K."/>
            <person name="Sanjoba C."/>
        </authorList>
    </citation>
    <scope>NUCLEOTIDE SEQUENCE</scope>
    <source>
        <strain evidence="12">RiSSQ</strain>
    </source>
</reference>
<accession>A0AAT9G9J3</accession>
<comment type="subunit">
    <text evidence="11">The RNAP catalytic core consists of 2 alpha, 1 beta, 1 beta' and 1 omega subunit. When a sigma factor is associated with the core the holoenzyme is formed, which can initiate transcription.</text>
</comment>
<keyword evidence="4 11" id="KW-0240">DNA-directed RNA polymerase</keyword>
<dbReference type="GO" id="GO:0003899">
    <property type="term" value="F:DNA-directed RNA polymerase activity"/>
    <property type="evidence" value="ECO:0007669"/>
    <property type="project" value="UniProtKB-UniRule"/>
</dbReference>
<proteinExistence type="inferred from homology"/>
<comment type="similarity">
    <text evidence="1 11">Belongs to the RNA polymerase subunit omega family.</text>
</comment>
<evidence type="ECO:0000256" key="5">
    <source>
        <dbReference type="ARBA" id="ARBA00022679"/>
    </source>
</evidence>
<organism evidence="12">
    <name type="scientific">Candidatus Tisiphia endosymbiont of Sergentomyia squamirostris</name>
    <dbReference type="NCBI Taxonomy" id="3113639"/>
    <lineage>
        <taxon>Bacteria</taxon>
        <taxon>Pseudomonadati</taxon>
        <taxon>Pseudomonadota</taxon>
        <taxon>Alphaproteobacteria</taxon>
        <taxon>Rickettsiales</taxon>
        <taxon>Rickettsiaceae</taxon>
        <taxon>Rickettsieae</taxon>
        <taxon>Candidatus Tisiphia</taxon>
    </lineage>
</organism>
<evidence type="ECO:0000256" key="6">
    <source>
        <dbReference type="ARBA" id="ARBA00022695"/>
    </source>
</evidence>
<dbReference type="Gene3D" id="3.90.940.10">
    <property type="match status" value="1"/>
</dbReference>
<dbReference type="GO" id="GO:0000428">
    <property type="term" value="C:DNA-directed RNA polymerase complex"/>
    <property type="evidence" value="ECO:0007669"/>
    <property type="project" value="UniProtKB-KW"/>
</dbReference>
<evidence type="ECO:0000256" key="8">
    <source>
        <dbReference type="ARBA" id="ARBA00029924"/>
    </source>
</evidence>
<protein>
    <recommendedName>
        <fullName evidence="3 11">DNA-directed RNA polymerase subunit omega</fullName>
        <shortName evidence="11">RNAP omega subunit</shortName>
        <ecNumber evidence="2 11">2.7.7.6</ecNumber>
    </recommendedName>
    <alternativeName>
        <fullName evidence="9 11">RNA polymerase omega subunit</fullName>
    </alternativeName>
    <alternativeName>
        <fullName evidence="8 11">Transcriptase subunit omega</fullName>
    </alternativeName>
</protein>
<dbReference type="PANTHER" id="PTHR34476:SF1">
    <property type="entry name" value="DNA-DIRECTED RNA POLYMERASE SUBUNIT OMEGA"/>
    <property type="match status" value="1"/>
</dbReference>